<dbReference type="Proteomes" id="UP000593567">
    <property type="component" value="Unassembled WGS sequence"/>
</dbReference>
<dbReference type="Pfam" id="PF03981">
    <property type="entry name" value="Ubiq_cyt_C_chap"/>
    <property type="match status" value="1"/>
</dbReference>
<protein>
    <submittedName>
        <fullName evidence="3">UQCC1</fullName>
    </submittedName>
</protein>
<gene>
    <name evidence="3" type="ORF">EB796_024401</name>
</gene>
<dbReference type="GO" id="GO:0005739">
    <property type="term" value="C:mitochondrion"/>
    <property type="evidence" value="ECO:0007669"/>
    <property type="project" value="TreeGrafter"/>
</dbReference>
<accession>A0A7J7IV57</accession>
<feature type="domain" description="Ubiquinol-cytochrome c chaperone" evidence="2">
    <location>
        <begin position="113"/>
        <end position="256"/>
    </location>
</feature>
<evidence type="ECO:0000256" key="1">
    <source>
        <dbReference type="ARBA" id="ARBA00006407"/>
    </source>
</evidence>
<evidence type="ECO:0000313" key="4">
    <source>
        <dbReference type="Proteomes" id="UP000593567"/>
    </source>
</evidence>
<sequence length="279" mass="31669">MVPGLTFQRLCHRCLFARSFTSYSCKKTVSIPYHNTNVSLTRSLASVTSSTQVTSAQSSLKDNKLKPLNTFDSVVMKLGFFGSTKTAKVQLESSAIKLYVSCTEYIEYDLFRQRFGLPDTLVSWAHLLQLHMWMLMVRLSNHNSGLDKDVHFLITRTNFNMWLDIEKRIKKLATGSLGKKGMVTLGDQYTAAVIGYDEGYFTDDKVLAGAIWRCLLEKNQHVEPRHLVDLVDYVHKNLHHLLSITDNELLGGKISFISFDSDQPDPTKDRKIQQLVSAL</sequence>
<dbReference type="OrthoDB" id="4007at2759"/>
<dbReference type="GO" id="GO:0034551">
    <property type="term" value="P:mitochondrial respiratory chain complex III assembly"/>
    <property type="evidence" value="ECO:0007669"/>
    <property type="project" value="TreeGrafter"/>
</dbReference>
<organism evidence="3 4">
    <name type="scientific">Bugula neritina</name>
    <name type="common">Brown bryozoan</name>
    <name type="synonym">Sertularia neritina</name>
    <dbReference type="NCBI Taxonomy" id="10212"/>
    <lineage>
        <taxon>Eukaryota</taxon>
        <taxon>Metazoa</taxon>
        <taxon>Spiralia</taxon>
        <taxon>Lophotrochozoa</taxon>
        <taxon>Bryozoa</taxon>
        <taxon>Gymnolaemata</taxon>
        <taxon>Cheilostomatida</taxon>
        <taxon>Flustrina</taxon>
        <taxon>Buguloidea</taxon>
        <taxon>Bugulidae</taxon>
        <taxon>Bugula</taxon>
    </lineage>
</organism>
<dbReference type="AlphaFoldDB" id="A0A7J7IV57"/>
<keyword evidence="4" id="KW-1185">Reference proteome</keyword>
<dbReference type="PANTHER" id="PTHR12184">
    <property type="entry name" value="UBIQUINOL-CYTOCHROME C REDUCTASE COMPLEX ASSEMBLY FACTOR 1 FAMILY MEMBER"/>
    <property type="match status" value="1"/>
</dbReference>
<dbReference type="InterPro" id="IPR007129">
    <property type="entry name" value="Ubiqinol_cyt_c_chaperone_CPB3"/>
</dbReference>
<dbReference type="PANTHER" id="PTHR12184:SF1">
    <property type="entry name" value="UBIQUINOL-CYTOCHROME-C REDUCTASE COMPLEX ASSEMBLY FACTOR 1"/>
    <property type="match status" value="1"/>
</dbReference>
<dbReference type="EMBL" id="VXIV02003415">
    <property type="protein sequence ID" value="KAF6017294.1"/>
    <property type="molecule type" value="Genomic_DNA"/>
</dbReference>
<comment type="caution">
    <text evidence="3">The sequence shown here is derived from an EMBL/GenBank/DDBJ whole genome shotgun (WGS) entry which is preliminary data.</text>
</comment>
<proteinExistence type="inferred from homology"/>
<name>A0A7J7IV57_BUGNE</name>
<evidence type="ECO:0000313" key="3">
    <source>
        <dbReference type="EMBL" id="KAF6017294.1"/>
    </source>
</evidence>
<dbReference type="InterPro" id="IPR021150">
    <property type="entry name" value="Ubiq_cyt_c_chap"/>
</dbReference>
<evidence type="ECO:0000259" key="2">
    <source>
        <dbReference type="Pfam" id="PF03981"/>
    </source>
</evidence>
<reference evidence="3" key="1">
    <citation type="submission" date="2020-06" db="EMBL/GenBank/DDBJ databases">
        <title>Draft genome of Bugula neritina, a colonial animal packing powerful symbionts and potential medicines.</title>
        <authorList>
            <person name="Rayko M."/>
        </authorList>
    </citation>
    <scope>NUCLEOTIDE SEQUENCE [LARGE SCALE GENOMIC DNA]</scope>
    <source>
        <strain evidence="3">Kwan_BN1</strain>
    </source>
</reference>
<comment type="similarity">
    <text evidence="1">Belongs to the CBP3 family.</text>
</comment>